<accession>A0A1D8TWC5</accession>
<dbReference type="OrthoDB" id="9772736at2"/>
<dbReference type="SUPFAM" id="SSF51395">
    <property type="entry name" value="FMN-linked oxidoreductases"/>
    <property type="match status" value="1"/>
</dbReference>
<evidence type="ECO:0000259" key="4">
    <source>
        <dbReference type="Pfam" id="PF00724"/>
    </source>
</evidence>
<dbReference type="CDD" id="cd02933">
    <property type="entry name" value="OYE_like_FMN"/>
    <property type="match status" value="1"/>
</dbReference>
<dbReference type="GO" id="GO:0005829">
    <property type="term" value="C:cytosol"/>
    <property type="evidence" value="ECO:0007669"/>
    <property type="project" value="UniProtKB-ARBA"/>
</dbReference>
<evidence type="ECO:0000256" key="3">
    <source>
        <dbReference type="ARBA" id="ARBA00023002"/>
    </source>
</evidence>
<dbReference type="InterPro" id="IPR045247">
    <property type="entry name" value="Oye-like"/>
</dbReference>
<dbReference type="PANTHER" id="PTHR22893:SF91">
    <property type="entry name" value="NADPH DEHYDROGENASE 2-RELATED"/>
    <property type="match status" value="1"/>
</dbReference>
<dbReference type="KEGG" id="mpro:BJP34_22605"/>
<dbReference type="PANTHER" id="PTHR22893">
    <property type="entry name" value="NADH OXIDOREDUCTASE-RELATED"/>
    <property type="match status" value="1"/>
</dbReference>
<evidence type="ECO:0000256" key="1">
    <source>
        <dbReference type="ARBA" id="ARBA00001917"/>
    </source>
</evidence>
<dbReference type="RefSeq" id="WP_070394287.1">
    <property type="nucleotide sequence ID" value="NZ_CP017599.1"/>
</dbReference>
<proteinExistence type="inferred from homology"/>
<evidence type="ECO:0000313" key="5">
    <source>
        <dbReference type="EMBL" id="AOX01855.1"/>
    </source>
</evidence>
<feature type="domain" description="NADH:flavin oxidoreductase/NADH oxidase N-terminal" evidence="4">
    <location>
        <begin position="9"/>
        <end position="341"/>
    </location>
</feature>
<dbReference type="Gene3D" id="3.20.20.70">
    <property type="entry name" value="Aldolase class I"/>
    <property type="match status" value="1"/>
</dbReference>
<protein>
    <submittedName>
        <fullName evidence="5">Alkene reductase</fullName>
    </submittedName>
</protein>
<dbReference type="InterPro" id="IPR001155">
    <property type="entry name" value="OxRdtase_FMN_N"/>
</dbReference>
<dbReference type="GO" id="GO:0010181">
    <property type="term" value="F:FMN binding"/>
    <property type="evidence" value="ECO:0007669"/>
    <property type="project" value="InterPro"/>
</dbReference>
<evidence type="ECO:0000313" key="6">
    <source>
        <dbReference type="Proteomes" id="UP000177870"/>
    </source>
</evidence>
<comment type="cofactor">
    <cofactor evidence="1">
        <name>FMN</name>
        <dbReference type="ChEBI" id="CHEBI:58210"/>
    </cofactor>
</comment>
<dbReference type="Proteomes" id="UP000177870">
    <property type="component" value="Chromosome"/>
</dbReference>
<dbReference type="EMBL" id="CP017599">
    <property type="protein sequence ID" value="AOX01855.1"/>
    <property type="molecule type" value="Genomic_DNA"/>
</dbReference>
<comment type="similarity">
    <text evidence="2">Belongs to the NADH:flavin oxidoreductase/NADH oxidase family.</text>
</comment>
<dbReference type="FunFam" id="3.20.20.70:FF:000059">
    <property type="entry name" value="N-ethylmaleimide reductase, FMN-linked"/>
    <property type="match status" value="1"/>
</dbReference>
<organism evidence="5 6">
    <name type="scientific">Moorena producens PAL-8-15-08-1</name>
    <dbReference type="NCBI Taxonomy" id="1458985"/>
    <lineage>
        <taxon>Bacteria</taxon>
        <taxon>Bacillati</taxon>
        <taxon>Cyanobacteriota</taxon>
        <taxon>Cyanophyceae</taxon>
        <taxon>Coleofasciculales</taxon>
        <taxon>Coleofasciculaceae</taxon>
        <taxon>Moorena</taxon>
    </lineage>
</organism>
<sequence>MTDPLSLSKLLSPFELGDLSLKNRVVMPPLTRGRAVNLGIPNDLMVEYYTQRTGVGLIITEGTFISPQANGWVNAPGIYTLEQTEGWKKVVSGVHSKNTPLFLQLWHCGRASHSSFHDGKLAVAPSAIKINEEYVHTPQGKQPHETPRALETEEIPQIVEDYKKAAENAKQAGFDGVEVHSANGYLLDSFLQSKTNQRTDNYGGSIENRYRLLKEVIEAVITVFPVNRVGVRLSPNGVFNDMGSVDYRETFLYVAKELNSYGLAYIHILDGLAFGFHELGEPMTLAEFRNVFDGPIIGNCGYTQETAEAAIQEGLADLVAFGRPILSNPDLVDRFANNWPLNPIPDVKLWYSPGKEGYTDFPTYKTEN</sequence>
<dbReference type="GO" id="GO:0016628">
    <property type="term" value="F:oxidoreductase activity, acting on the CH-CH group of donors, NAD or NADP as acceptor"/>
    <property type="evidence" value="ECO:0007669"/>
    <property type="project" value="UniProtKB-ARBA"/>
</dbReference>
<dbReference type="InterPro" id="IPR013785">
    <property type="entry name" value="Aldolase_TIM"/>
</dbReference>
<gene>
    <name evidence="5" type="ORF">BJP34_22605</name>
</gene>
<dbReference type="AlphaFoldDB" id="A0A1D8TWC5"/>
<keyword evidence="3" id="KW-0560">Oxidoreductase</keyword>
<dbReference type="Pfam" id="PF00724">
    <property type="entry name" value="Oxidored_FMN"/>
    <property type="match status" value="1"/>
</dbReference>
<name>A0A1D8TWC5_9CYAN</name>
<dbReference type="STRING" id="1458985.BJP34_22605"/>
<evidence type="ECO:0000256" key="2">
    <source>
        <dbReference type="ARBA" id="ARBA00005979"/>
    </source>
</evidence>
<reference evidence="6" key="1">
    <citation type="submission" date="2016-10" db="EMBL/GenBank/DDBJ databases">
        <title>Comparative genomics uncovers the prolific and rare metabolic potential of the cyanobacterial genus Moorea.</title>
        <authorList>
            <person name="Leao T."/>
            <person name="Castelao G."/>
            <person name="Korobeynikov A."/>
            <person name="Monroe E.A."/>
            <person name="Podell S."/>
            <person name="Glukhov E."/>
            <person name="Allen E."/>
            <person name="Gerwick W.H."/>
            <person name="Gerwick L."/>
        </authorList>
    </citation>
    <scope>NUCLEOTIDE SEQUENCE [LARGE SCALE GENOMIC DNA]</scope>
    <source>
        <strain evidence="6">PAL-8-15-08-1</strain>
    </source>
</reference>